<evidence type="ECO:0000313" key="1">
    <source>
        <dbReference type="EMBL" id="EGT55626.1"/>
    </source>
</evidence>
<dbReference type="EMBL" id="GL380443">
    <property type="protein sequence ID" value="EGT55626.1"/>
    <property type="molecule type" value="Genomic_DNA"/>
</dbReference>
<dbReference type="InParanoid" id="G0PGT6"/>
<reference evidence="2" key="1">
    <citation type="submission" date="2011-07" db="EMBL/GenBank/DDBJ databases">
        <authorList>
            <consortium name="Caenorhabditis brenneri Sequencing and Analysis Consortium"/>
            <person name="Wilson R.K."/>
        </authorList>
    </citation>
    <scope>NUCLEOTIDE SEQUENCE [LARGE SCALE GENOMIC DNA]</scope>
    <source>
        <strain evidence="2">PB2801</strain>
    </source>
</reference>
<keyword evidence="2" id="KW-1185">Reference proteome</keyword>
<evidence type="ECO:0000313" key="2">
    <source>
        <dbReference type="Proteomes" id="UP000008068"/>
    </source>
</evidence>
<organism evidence="2">
    <name type="scientific">Caenorhabditis brenneri</name>
    <name type="common">Nematode worm</name>
    <dbReference type="NCBI Taxonomy" id="135651"/>
    <lineage>
        <taxon>Eukaryota</taxon>
        <taxon>Metazoa</taxon>
        <taxon>Ecdysozoa</taxon>
        <taxon>Nematoda</taxon>
        <taxon>Chromadorea</taxon>
        <taxon>Rhabditida</taxon>
        <taxon>Rhabditina</taxon>
        <taxon>Rhabditomorpha</taxon>
        <taxon>Rhabditoidea</taxon>
        <taxon>Rhabditidae</taxon>
        <taxon>Peloderinae</taxon>
        <taxon>Caenorhabditis</taxon>
    </lineage>
</organism>
<dbReference type="Proteomes" id="UP000008068">
    <property type="component" value="Unassembled WGS sequence"/>
</dbReference>
<accession>G0PGT6</accession>
<name>G0PGT6_CAEBE</name>
<dbReference type="OrthoDB" id="5908454at2759"/>
<gene>
    <name evidence="1" type="ORF">CAEBREN_23779</name>
</gene>
<dbReference type="AlphaFoldDB" id="G0PGT6"/>
<proteinExistence type="predicted"/>
<sequence length="71" mass="8301">MFEVFGYCEREKLRSKRREDVKAVVGGKVMTTNNQKAENLANGLMTRLVRVTREYLVLERRSMSTWLHGIP</sequence>
<dbReference type="HOGENOM" id="CLU_2742323_0_0_1"/>
<protein>
    <submittedName>
        <fullName evidence="1">Uncharacterized protein</fullName>
    </submittedName>
</protein>